<name>A0ABS0HA31_9ACTN</name>
<reference evidence="2 3" key="1">
    <citation type="submission" date="2020-11" db="EMBL/GenBank/DDBJ databases">
        <title>A novel isolate from a Black sea contaminated sediment with potential to produce alkanes: Plantactinospora alkalitolerans sp. nov.</title>
        <authorList>
            <person name="Carro L."/>
            <person name="Veyisoglu A."/>
            <person name="Guven K."/>
            <person name="Schumann P."/>
            <person name="Klenk H.-P."/>
            <person name="Sahin N."/>
        </authorList>
    </citation>
    <scope>NUCLEOTIDE SEQUENCE [LARGE SCALE GENOMIC DNA]</scope>
    <source>
        <strain evidence="2 3">S1510</strain>
    </source>
</reference>
<sequence length="110" mass="11843">MDRYNRRLLAEAVGHCATGVAAVILSAANVPDEQIAADCGVSAATIWRWKTGTHPPRGDGGLRLGLRLRELLPVAVANLRQEEEAAQVLRQKADEYEEAIQMVKALAPAA</sequence>
<gene>
    <name evidence="2" type="ORF">I0C86_40585</name>
</gene>
<feature type="coiled-coil region" evidence="1">
    <location>
        <begin position="79"/>
        <end position="106"/>
    </location>
</feature>
<accession>A0ABS0HA31</accession>
<organism evidence="2 3">
    <name type="scientific">Plantactinospora alkalitolerans</name>
    <dbReference type="NCBI Taxonomy" id="2789879"/>
    <lineage>
        <taxon>Bacteria</taxon>
        <taxon>Bacillati</taxon>
        <taxon>Actinomycetota</taxon>
        <taxon>Actinomycetes</taxon>
        <taxon>Micromonosporales</taxon>
        <taxon>Micromonosporaceae</taxon>
        <taxon>Plantactinospora</taxon>
    </lineage>
</organism>
<evidence type="ECO:0000313" key="2">
    <source>
        <dbReference type="EMBL" id="MBF9135179.1"/>
    </source>
</evidence>
<protein>
    <submittedName>
        <fullName evidence="2">Uncharacterized protein</fullName>
    </submittedName>
</protein>
<evidence type="ECO:0000313" key="3">
    <source>
        <dbReference type="Proteomes" id="UP000638560"/>
    </source>
</evidence>
<evidence type="ECO:0000256" key="1">
    <source>
        <dbReference type="SAM" id="Coils"/>
    </source>
</evidence>
<keyword evidence="3" id="KW-1185">Reference proteome</keyword>
<dbReference type="EMBL" id="JADPUN010000422">
    <property type="protein sequence ID" value="MBF9135179.1"/>
    <property type="molecule type" value="Genomic_DNA"/>
</dbReference>
<comment type="caution">
    <text evidence="2">The sequence shown here is derived from an EMBL/GenBank/DDBJ whole genome shotgun (WGS) entry which is preliminary data.</text>
</comment>
<dbReference type="Proteomes" id="UP000638560">
    <property type="component" value="Unassembled WGS sequence"/>
</dbReference>
<dbReference type="RefSeq" id="WP_196206640.1">
    <property type="nucleotide sequence ID" value="NZ_JADPUN010000422.1"/>
</dbReference>
<keyword evidence="1" id="KW-0175">Coiled coil</keyword>
<proteinExistence type="predicted"/>